<comment type="caution">
    <text evidence="1">The sequence shown here is derived from an EMBL/GenBank/DDBJ whole genome shotgun (WGS) entry which is preliminary data.</text>
</comment>
<protein>
    <submittedName>
        <fullName evidence="1">U32 family peptidase</fullName>
    </submittedName>
</protein>
<evidence type="ECO:0000313" key="1">
    <source>
        <dbReference type="EMBL" id="PMR69515.1"/>
    </source>
</evidence>
<keyword evidence="2" id="KW-1185">Reference proteome</keyword>
<accession>A0A2N7TMU3</accession>
<feature type="non-terminal residue" evidence="1">
    <location>
        <position position="1"/>
    </location>
</feature>
<dbReference type="Proteomes" id="UP000235346">
    <property type="component" value="Unassembled WGS sequence"/>
</dbReference>
<evidence type="ECO:0000313" key="2">
    <source>
        <dbReference type="Proteomes" id="UP000235346"/>
    </source>
</evidence>
<name>A0A2N7TMU3_9GAMM</name>
<reference evidence="1 2" key="1">
    <citation type="submission" date="2018-01" db="EMBL/GenBank/DDBJ databases">
        <title>Halomonas endophytica sp. nov., isolated from storage liquid in the stems of Populus euphratica.</title>
        <authorList>
            <person name="Chen C."/>
        </authorList>
    </citation>
    <scope>NUCLEOTIDE SEQUENCE [LARGE SCALE GENOMIC DNA]</scope>
    <source>
        <strain evidence="1 2">DSM 26881</strain>
    </source>
</reference>
<proteinExistence type="predicted"/>
<dbReference type="EMBL" id="PNRE01000046">
    <property type="protein sequence ID" value="PMR69515.1"/>
    <property type="molecule type" value="Genomic_DNA"/>
</dbReference>
<sequence>LPAPDPLALVDAEICDGYWHGRPGIDNSRGTARP</sequence>
<organism evidence="1 2">
    <name type="scientific">Halomonas heilongjiangensis</name>
    <dbReference type="NCBI Taxonomy" id="1387883"/>
    <lineage>
        <taxon>Bacteria</taxon>
        <taxon>Pseudomonadati</taxon>
        <taxon>Pseudomonadota</taxon>
        <taxon>Gammaproteobacteria</taxon>
        <taxon>Oceanospirillales</taxon>
        <taxon>Halomonadaceae</taxon>
        <taxon>Halomonas</taxon>
    </lineage>
</organism>
<gene>
    <name evidence="1" type="ORF">C1H66_10380</name>
</gene>
<dbReference type="AlphaFoldDB" id="A0A2N7TMU3"/>